<dbReference type="PANTHER" id="PTHR41373:SF1">
    <property type="entry name" value="PHOSPHATIDYLGLYCEROL LYSYLTRANSFERASE C-TERMINAL DOMAIN-CONTAINING PROTEIN"/>
    <property type="match status" value="1"/>
</dbReference>
<proteinExistence type="predicted"/>
<dbReference type="PANTHER" id="PTHR41373">
    <property type="entry name" value="DUF2156 DOMAIN-CONTAINING PROTEIN"/>
    <property type="match status" value="1"/>
</dbReference>
<evidence type="ECO:0000313" key="2">
    <source>
        <dbReference type="EMBL" id="OGI86224.1"/>
    </source>
</evidence>
<dbReference type="Proteomes" id="UP000176187">
    <property type="component" value="Unassembled WGS sequence"/>
</dbReference>
<sequence length="304" mass="36038">MIPIFPQFKNLELLDKREVEKITSQFPPYSDFNFISLWSWNIKDEMRLSILNGNLVVRFTDYLSSKPFYSFLGNNKINETVEELLEFAKKEGVKPLLRLVPDIVSKNLDLKTYSLEEDPDHFDYIYKNEYLANYSGNKFKNKRCLYNKFKNSYPNARILINKTIEPKTIEDILKLDEKWAKHKVEKLVNFDIKNEIQAVKRFFLAFNKFENSKFLFLCLYVEEELVGFSISSIINQDYVLCHFTKGDIKYGGVYEYMLKNYAQNISKISHFMNYEQDLGLSSLRFSKNSFRPASFLKKYVIVKL</sequence>
<reference evidence="2 3" key="1">
    <citation type="journal article" date="2016" name="Nat. Commun.">
        <title>Thousands of microbial genomes shed light on interconnected biogeochemical processes in an aquifer system.</title>
        <authorList>
            <person name="Anantharaman K."/>
            <person name="Brown C.T."/>
            <person name="Hug L.A."/>
            <person name="Sharon I."/>
            <person name="Castelle C.J."/>
            <person name="Probst A.J."/>
            <person name="Thomas B.C."/>
            <person name="Singh A."/>
            <person name="Wilkins M.J."/>
            <person name="Karaoz U."/>
            <person name="Brodie E.L."/>
            <person name="Williams K.H."/>
            <person name="Hubbard S.S."/>
            <person name="Banfield J.F."/>
        </authorList>
    </citation>
    <scope>NUCLEOTIDE SEQUENCE [LARGE SCALE GENOMIC DNA]</scope>
</reference>
<protein>
    <recommendedName>
        <fullName evidence="1">Phosphatidylglycerol lysyltransferase C-terminal domain-containing protein</fullName>
    </recommendedName>
</protein>
<dbReference type="STRING" id="1801774.A3A05_00455"/>
<evidence type="ECO:0000259" key="1">
    <source>
        <dbReference type="Pfam" id="PF09924"/>
    </source>
</evidence>
<accession>A0A1F6WWP0</accession>
<organism evidence="2 3">
    <name type="scientific">Candidatus Nomurabacteria bacterium RIFCSPLOWO2_01_FULL_41_12</name>
    <dbReference type="NCBI Taxonomy" id="1801774"/>
    <lineage>
        <taxon>Bacteria</taxon>
        <taxon>Candidatus Nomuraibacteriota</taxon>
    </lineage>
</organism>
<dbReference type="SUPFAM" id="SSF55729">
    <property type="entry name" value="Acyl-CoA N-acyltransferases (Nat)"/>
    <property type="match status" value="2"/>
</dbReference>
<dbReference type="InterPro" id="IPR016181">
    <property type="entry name" value="Acyl_CoA_acyltransferase"/>
</dbReference>
<dbReference type="Pfam" id="PF09924">
    <property type="entry name" value="LPG_synthase_C"/>
    <property type="match status" value="1"/>
</dbReference>
<name>A0A1F6WWP0_9BACT</name>
<dbReference type="Gene3D" id="3.40.630.30">
    <property type="match status" value="2"/>
</dbReference>
<dbReference type="PIRSF" id="PIRSF018688">
    <property type="entry name" value="UCP018688"/>
    <property type="match status" value="1"/>
</dbReference>
<evidence type="ECO:0000313" key="3">
    <source>
        <dbReference type="Proteomes" id="UP000176187"/>
    </source>
</evidence>
<comment type="caution">
    <text evidence="2">The sequence shown here is derived from an EMBL/GenBank/DDBJ whole genome shotgun (WGS) entry which is preliminary data.</text>
</comment>
<gene>
    <name evidence="2" type="ORF">A3A05_00455</name>
</gene>
<dbReference type="AlphaFoldDB" id="A0A1F6WWP0"/>
<dbReference type="InterPro" id="IPR016732">
    <property type="entry name" value="UCP018688"/>
</dbReference>
<dbReference type="EMBL" id="MFUY01000011">
    <property type="protein sequence ID" value="OGI86224.1"/>
    <property type="molecule type" value="Genomic_DNA"/>
</dbReference>
<feature type="domain" description="Phosphatidylglycerol lysyltransferase C-terminal" evidence="1">
    <location>
        <begin position="31"/>
        <end position="301"/>
    </location>
</feature>
<dbReference type="InterPro" id="IPR024320">
    <property type="entry name" value="LPG_synthase_C"/>
</dbReference>